<evidence type="ECO:0000313" key="1">
    <source>
        <dbReference type="EMBL" id="OGG87773.1"/>
    </source>
</evidence>
<dbReference type="EMBL" id="MFMT01000041">
    <property type="protein sequence ID" value="OGG87773.1"/>
    <property type="molecule type" value="Genomic_DNA"/>
</dbReference>
<protein>
    <recommendedName>
        <fullName evidence="3">Dephospho-CoA kinase</fullName>
    </recommendedName>
</protein>
<dbReference type="PANTHER" id="PTHR41930">
    <property type="entry name" value="UPF0200 PROTEIN MJ1399"/>
    <property type="match status" value="1"/>
</dbReference>
<comment type="caution">
    <text evidence="1">The sequence shown here is derived from an EMBL/GenBank/DDBJ whole genome shotgun (WGS) entry which is preliminary data.</text>
</comment>
<dbReference type="PANTHER" id="PTHR41930:SF1">
    <property type="entry name" value="DEPHOSPHO-COA KINASE"/>
    <property type="match status" value="1"/>
</dbReference>
<dbReference type="Gene3D" id="3.40.50.300">
    <property type="entry name" value="P-loop containing nucleotide triphosphate hydrolases"/>
    <property type="match status" value="1"/>
</dbReference>
<evidence type="ECO:0008006" key="3">
    <source>
        <dbReference type="Google" id="ProtNLM"/>
    </source>
</evidence>
<proteinExistence type="predicted"/>
<sequence length="183" mass="20651">MIIGITGSFGAGKGAVVDFLTKTKNFQHYSASGFITEEIERRKMDVNRDNMIVVANKLRNSFGPSHIIDSLYNRAKEKGGDVVIESLRAVAEVRRIKELGGVVLGIDAEPEIRFQRSMLRNSAKDDVSYEKWLSQEKTESNQNDLSKQNIFGALEESDHIITNNSTIKELHTKVNEFLKQYSQ</sequence>
<name>A0A1F6FPJ0_9BACT</name>
<dbReference type="InterPro" id="IPR027417">
    <property type="entry name" value="P-loop_NTPase"/>
</dbReference>
<dbReference type="SUPFAM" id="SSF52540">
    <property type="entry name" value="P-loop containing nucleoside triphosphate hydrolases"/>
    <property type="match status" value="1"/>
</dbReference>
<dbReference type="AlphaFoldDB" id="A0A1F6FPJ0"/>
<evidence type="ECO:0000313" key="2">
    <source>
        <dbReference type="Proteomes" id="UP000179230"/>
    </source>
</evidence>
<accession>A0A1F6FPJ0</accession>
<reference evidence="1 2" key="1">
    <citation type="journal article" date="2016" name="Nat. Commun.">
        <title>Thousands of microbial genomes shed light on interconnected biogeochemical processes in an aquifer system.</title>
        <authorList>
            <person name="Anantharaman K."/>
            <person name="Brown C.T."/>
            <person name="Hug L.A."/>
            <person name="Sharon I."/>
            <person name="Castelle C.J."/>
            <person name="Probst A.J."/>
            <person name="Thomas B.C."/>
            <person name="Singh A."/>
            <person name="Wilkins M.J."/>
            <person name="Karaoz U."/>
            <person name="Brodie E.L."/>
            <person name="Williams K.H."/>
            <person name="Hubbard S.S."/>
            <person name="Banfield J.F."/>
        </authorList>
    </citation>
    <scope>NUCLEOTIDE SEQUENCE [LARGE SCALE GENOMIC DNA]</scope>
</reference>
<gene>
    <name evidence="1" type="ORF">A2592_01945</name>
</gene>
<dbReference type="Pfam" id="PF13207">
    <property type="entry name" value="AAA_17"/>
    <property type="match status" value="1"/>
</dbReference>
<dbReference type="Proteomes" id="UP000179230">
    <property type="component" value="Unassembled WGS sequence"/>
</dbReference>
<organism evidence="1 2">
    <name type="scientific">Candidatus Kaiserbacteria bacterium RIFOXYD1_FULL_42_15</name>
    <dbReference type="NCBI Taxonomy" id="1798532"/>
    <lineage>
        <taxon>Bacteria</taxon>
        <taxon>Candidatus Kaiseribacteriota</taxon>
    </lineage>
</organism>